<dbReference type="Proteomes" id="UP001314169">
    <property type="component" value="Chromosome 4"/>
</dbReference>
<feature type="compositionally biased region" description="Polar residues" evidence="1">
    <location>
        <begin position="89"/>
        <end position="107"/>
    </location>
</feature>
<feature type="region of interest" description="Disordered" evidence="1">
    <location>
        <begin position="1"/>
        <end position="107"/>
    </location>
</feature>
<gene>
    <name evidence="2" type="ORF">MPIPNATIZW_LOCUS13126</name>
</gene>
<evidence type="ECO:0000256" key="1">
    <source>
        <dbReference type="SAM" id="MobiDB-lite"/>
    </source>
</evidence>
<reference evidence="2" key="1">
    <citation type="submission" date="2023-12" db="EMBL/GenBank/DDBJ databases">
        <authorList>
            <person name="Brown T."/>
        </authorList>
    </citation>
    <scope>NUCLEOTIDE SEQUENCE</scope>
</reference>
<proteinExistence type="predicted"/>
<dbReference type="EMBL" id="OY882861">
    <property type="protein sequence ID" value="CAK6444820.1"/>
    <property type="molecule type" value="Genomic_DNA"/>
</dbReference>
<accession>A0ABP0A6A3</accession>
<organism evidence="2 3">
    <name type="scientific">Pipistrellus nathusii</name>
    <name type="common">Nathusius' pipistrelle</name>
    <dbReference type="NCBI Taxonomy" id="59473"/>
    <lineage>
        <taxon>Eukaryota</taxon>
        <taxon>Metazoa</taxon>
        <taxon>Chordata</taxon>
        <taxon>Craniata</taxon>
        <taxon>Vertebrata</taxon>
        <taxon>Euteleostomi</taxon>
        <taxon>Mammalia</taxon>
        <taxon>Eutheria</taxon>
        <taxon>Laurasiatheria</taxon>
        <taxon>Chiroptera</taxon>
        <taxon>Yangochiroptera</taxon>
        <taxon>Vespertilionidae</taxon>
        <taxon>Pipistrellus</taxon>
    </lineage>
</organism>
<sequence>MQGPRPPGTSLRSSWPNSGDGGVATVGCLGPREGSPQGAWAVASSSSGTFNLQPPVGQPGQGAAPLMRQPAQGSPVHSGIREPAALHGQVQSLSQTGGRSTAPTPMP</sequence>
<evidence type="ECO:0000313" key="3">
    <source>
        <dbReference type="Proteomes" id="UP001314169"/>
    </source>
</evidence>
<evidence type="ECO:0000313" key="2">
    <source>
        <dbReference type="EMBL" id="CAK6444820.1"/>
    </source>
</evidence>
<keyword evidence="3" id="KW-1185">Reference proteome</keyword>
<protein>
    <submittedName>
        <fullName evidence="2">Uncharacterized protein</fullName>
    </submittedName>
</protein>
<name>A0ABP0A6A3_PIPNA</name>
<feature type="compositionally biased region" description="Polar residues" evidence="1">
    <location>
        <begin position="43"/>
        <end position="52"/>
    </location>
</feature>